<evidence type="ECO:0000259" key="3">
    <source>
        <dbReference type="Pfam" id="PF11232"/>
    </source>
</evidence>
<proteinExistence type="predicted"/>
<sequence length="520" mass="58501">MRWPADLQGPRAVAGIQATTRLPVPNVLNMPGVTTQQQQIADQIGTMSGSINQTTATQIQSVRPQQDAQTQPPRSIVWRGDLEWQEKPRGASQDPSARVTRSVACNVIASQADNLQADKWPNKLVMQLIPQPLLHSLGTLFRNSRSVIFQFSPSDQESLKSLYRIMVGGFAGCVHFNSPQQCDVRVLMLLYIQKKRQFIGLIPNDQPSFVNGIRTVITNHKNKQQQKHAAELQLQKLHQQQQHLQAQAQAQAQAQTSGSVTALQYTQQTLASSSAGQQPLQHIGGGAATGASMQNMTLPSQGSASVLSSSIPSQQQQQQQQQPQSQQPTPQQPGSTGMPHNINIQSQRETNLRKIQALQKTLEMAQKKDMELKQQQERQLRQSQLLVQRQQVQRFQPQRGQTPQMPSTNQQLRHLLLNQQQQQQQQQQQHQQATQSSAQQQQQQSVSSTTTQQQQQQPWQQQQFLQQQQSQQMLLGQQQRARQLGLTQTIQPQQQQQQQQQQQSSGLLGDEMSLFDLLNP</sequence>
<dbReference type="InterPro" id="IPR021394">
    <property type="entry name" value="Med25_PTOV"/>
</dbReference>
<evidence type="ECO:0000313" key="5">
    <source>
        <dbReference type="RefSeq" id="XP_006817949.1"/>
    </source>
</evidence>
<keyword evidence="4" id="KW-1185">Reference proteome</keyword>
<evidence type="ECO:0000256" key="2">
    <source>
        <dbReference type="SAM" id="MobiDB-lite"/>
    </source>
</evidence>
<gene>
    <name evidence="5" type="primary">LOC100367576</name>
</gene>
<name>A0ABM0MD58_SACKO</name>
<dbReference type="InterPro" id="IPR038196">
    <property type="entry name" value="Med25_PTOV_sf"/>
</dbReference>
<keyword evidence="1" id="KW-0175">Coiled coil</keyword>
<feature type="compositionally biased region" description="Polar residues" evidence="2">
    <location>
        <begin position="291"/>
        <end position="307"/>
    </location>
</feature>
<feature type="region of interest" description="Disordered" evidence="2">
    <location>
        <begin position="418"/>
        <end position="440"/>
    </location>
</feature>
<evidence type="ECO:0000256" key="1">
    <source>
        <dbReference type="SAM" id="Coils"/>
    </source>
</evidence>
<feature type="region of interest" description="Disordered" evidence="2">
    <location>
        <begin position="482"/>
        <end position="520"/>
    </location>
</feature>
<feature type="region of interest" description="Disordered" evidence="2">
    <location>
        <begin position="274"/>
        <end position="342"/>
    </location>
</feature>
<dbReference type="PANTHER" id="PTHR12433">
    <property type="entry name" value="MEDIATOR OF RNA POLYMERASE II TRANSCRIPTION SUBUNIT 25"/>
    <property type="match status" value="1"/>
</dbReference>
<organism evidence="4 5">
    <name type="scientific">Saccoglossus kowalevskii</name>
    <name type="common">Acorn worm</name>
    <dbReference type="NCBI Taxonomy" id="10224"/>
    <lineage>
        <taxon>Eukaryota</taxon>
        <taxon>Metazoa</taxon>
        <taxon>Hemichordata</taxon>
        <taxon>Enteropneusta</taxon>
        <taxon>Harrimaniidae</taxon>
        <taxon>Saccoglossus</taxon>
    </lineage>
</organism>
<dbReference type="RefSeq" id="XP_006817949.1">
    <property type="nucleotide sequence ID" value="XM_006817886.1"/>
</dbReference>
<feature type="compositionally biased region" description="Low complexity" evidence="2">
    <location>
        <begin position="308"/>
        <end position="333"/>
    </location>
</feature>
<protein>
    <submittedName>
        <fullName evidence="5">Mediator of RNA polymerase II transcription subunit 25-like isoform X1</fullName>
    </submittedName>
</protein>
<feature type="compositionally biased region" description="Low complexity" evidence="2">
    <location>
        <begin position="482"/>
        <end position="503"/>
    </location>
</feature>
<dbReference type="GeneID" id="100367576"/>
<evidence type="ECO:0000313" key="4">
    <source>
        <dbReference type="Proteomes" id="UP000694865"/>
    </source>
</evidence>
<dbReference type="PANTHER" id="PTHR12433:SF11">
    <property type="entry name" value="MEDIATOR OF RNA POLYMERASE II TRANSCRIPTION SUBUNIT 25"/>
    <property type="match status" value="1"/>
</dbReference>
<dbReference type="Pfam" id="PF11232">
    <property type="entry name" value="Med25"/>
    <property type="match status" value="1"/>
</dbReference>
<feature type="coiled-coil region" evidence="1">
    <location>
        <begin position="220"/>
        <end position="247"/>
    </location>
</feature>
<reference evidence="5" key="1">
    <citation type="submission" date="2025-08" db="UniProtKB">
        <authorList>
            <consortium name="RefSeq"/>
        </authorList>
    </citation>
    <scope>IDENTIFICATION</scope>
    <source>
        <tissue evidence="5">Testes</tissue>
    </source>
</reference>
<dbReference type="Proteomes" id="UP000694865">
    <property type="component" value="Unplaced"/>
</dbReference>
<dbReference type="Gene3D" id="2.40.290.30">
    <property type="entry name" value="Mediator complex subunit 25, ACID domain"/>
    <property type="match status" value="1"/>
</dbReference>
<feature type="domain" description="Mediator complex subunit Med25 PTOV" evidence="3">
    <location>
        <begin position="74"/>
        <end position="221"/>
    </location>
</feature>
<accession>A0ABM0MD58</accession>